<dbReference type="InterPro" id="IPR017900">
    <property type="entry name" value="4Fe4S_Fe_S_CS"/>
</dbReference>
<protein>
    <submittedName>
        <fullName evidence="11">DMSO reductase, iron-sulfur subunit</fullName>
    </submittedName>
</protein>
<keyword evidence="4" id="KW-0004">4Fe-4S</keyword>
<evidence type="ECO:0000313" key="11">
    <source>
        <dbReference type="EMBL" id="EHQ88564.1"/>
    </source>
</evidence>
<dbReference type="Proteomes" id="UP000005104">
    <property type="component" value="Chromosome"/>
</dbReference>
<dbReference type="GO" id="GO:0051539">
    <property type="term" value="F:4 iron, 4 sulfur cluster binding"/>
    <property type="evidence" value="ECO:0007669"/>
    <property type="project" value="UniProtKB-KW"/>
</dbReference>
<evidence type="ECO:0000256" key="7">
    <source>
        <dbReference type="ARBA" id="ARBA00022982"/>
    </source>
</evidence>
<dbReference type="OrthoDB" id="9810688at2"/>
<dbReference type="CDD" id="cd16371">
    <property type="entry name" value="DMSOR_beta_like"/>
    <property type="match status" value="1"/>
</dbReference>
<name>H5XTG5_9FIRM</name>
<evidence type="ECO:0000313" key="12">
    <source>
        <dbReference type="Proteomes" id="UP000005104"/>
    </source>
</evidence>
<comment type="function">
    <text evidence="2">Electron transfer subunit of the terminal reductase during anaerobic growth on various sulfoxide and N-oxide compounds.</text>
</comment>
<dbReference type="PANTHER" id="PTHR43177:SF5">
    <property type="entry name" value="ANAEROBIC DIMETHYL SULFOXIDE REDUCTASE CHAIN B-RELATED"/>
    <property type="match status" value="1"/>
</dbReference>
<evidence type="ECO:0000256" key="9">
    <source>
        <dbReference type="ARBA" id="ARBA00023014"/>
    </source>
</evidence>
<dbReference type="PANTHER" id="PTHR43177">
    <property type="entry name" value="PROTEIN NRFC"/>
    <property type="match status" value="1"/>
</dbReference>
<dbReference type="PROSITE" id="PS51379">
    <property type="entry name" value="4FE4S_FER_2"/>
    <property type="match status" value="3"/>
</dbReference>
<sequence>MTKQLGFHIDQQSCIGCFTCQIACKDKNGLEAGEYWREVHEFTGGSSEEQNGVIRSNVYAYWLSMACNHCERPKCAANCPTGAMHKREEDGIVLVDQEKCIGCGMCVWSCPYGAPQLINKTSSKCNFCIDLLEEGKQPACVGACFMRALDYGPIDELKAKYGALADVKGLPSSSVTGPSVTITPHKDSIK</sequence>
<reference evidence="11 12" key="1">
    <citation type="submission" date="2011-11" db="EMBL/GenBank/DDBJ databases">
        <title>The Noncontiguous Finished genome of Desulfosporosinus youngiae DSM 17734.</title>
        <authorList>
            <consortium name="US DOE Joint Genome Institute (JGI-PGF)"/>
            <person name="Lucas S."/>
            <person name="Han J."/>
            <person name="Lapidus A."/>
            <person name="Cheng J.-F."/>
            <person name="Goodwin L."/>
            <person name="Pitluck S."/>
            <person name="Peters L."/>
            <person name="Ovchinnikova G."/>
            <person name="Lu M."/>
            <person name="Land M.L."/>
            <person name="Hauser L."/>
            <person name="Pester M."/>
            <person name="Spring S."/>
            <person name="Ollivier B."/>
            <person name="Rattei T."/>
            <person name="Klenk H.-P."/>
            <person name="Wagner M."/>
            <person name="Loy A."/>
            <person name="Woyke T.J."/>
        </authorList>
    </citation>
    <scope>NUCLEOTIDE SEQUENCE [LARGE SCALE GENOMIC DNA]</scope>
    <source>
        <strain evidence="11 12">DSM 17734</strain>
    </source>
</reference>
<dbReference type="InterPro" id="IPR017896">
    <property type="entry name" value="4Fe4S_Fe-S-bd"/>
</dbReference>
<evidence type="ECO:0000256" key="4">
    <source>
        <dbReference type="ARBA" id="ARBA00022485"/>
    </source>
</evidence>
<dbReference type="AlphaFoldDB" id="H5XTG5"/>
<keyword evidence="6" id="KW-0677">Repeat</keyword>
<dbReference type="Pfam" id="PF13247">
    <property type="entry name" value="Fer4_11"/>
    <property type="match status" value="1"/>
</dbReference>
<evidence type="ECO:0000256" key="3">
    <source>
        <dbReference type="ARBA" id="ARBA00022448"/>
    </source>
</evidence>
<keyword evidence="9" id="KW-0411">Iron-sulfur</keyword>
<keyword evidence="3" id="KW-0813">Transport</keyword>
<evidence type="ECO:0000256" key="5">
    <source>
        <dbReference type="ARBA" id="ARBA00022723"/>
    </source>
</evidence>
<gene>
    <name evidence="11" type="ORF">DesyoDRAFT_1407</name>
</gene>
<organism evidence="11 12">
    <name type="scientific">Desulfosporosinus youngiae DSM 17734</name>
    <dbReference type="NCBI Taxonomy" id="768710"/>
    <lineage>
        <taxon>Bacteria</taxon>
        <taxon>Bacillati</taxon>
        <taxon>Bacillota</taxon>
        <taxon>Clostridia</taxon>
        <taxon>Eubacteriales</taxon>
        <taxon>Desulfitobacteriaceae</taxon>
        <taxon>Desulfosporosinus</taxon>
    </lineage>
</organism>
<comment type="cofactor">
    <cofactor evidence="1">
        <name>[4Fe-4S] cluster</name>
        <dbReference type="ChEBI" id="CHEBI:49883"/>
    </cofactor>
</comment>
<feature type="domain" description="4Fe-4S ferredoxin-type" evidence="10">
    <location>
        <begin position="58"/>
        <end position="89"/>
    </location>
</feature>
<dbReference type="GO" id="GO:0046872">
    <property type="term" value="F:metal ion binding"/>
    <property type="evidence" value="ECO:0007669"/>
    <property type="project" value="UniProtKB-KW"/>
</dbReference>
<feature type="domain" description="4Fe-4S ferredoxin-type" evidence="10">
    <location>
        <begin position="5"/>
        <end position="35"/>
    </location>
</feature>
<evidence type="ECO:0000259" key="10">
    <source>
        <dbReference type="PROSITE" id="PS51379"/>
    </source>
</evidence>
<evidence type="ECO:0000256" key="6">
    <source>
        <dbReference type="ARBA" id="ARBA00022737"/>
    </source>
</evidence>
<dbReference type="eggNOG" id="COG0437">
    <property type="taxonomic scope" value="Bacteria"/>
</dbReference>
<evidence type="ECO:0000256" key="2">
    <source>
        <dbReference type="ARBA" id="ARBA00003584"/>
    </source>
</evidence>
<keyword evidence="12" id="KW-1185">Reference proteome</keyword>
<keyword evidence="7" id="KW-0249">Electron transport</keyword>
<keyword evidence="5" id="KW-0479">Metal-binding</keyword>
<dbReference type="HOGENOM" id="CLU_043374_2_0_9"/>
<dbReference type="RefSeq" id="WP_007781124.1">
    <property type="nucleotide sequence ID" value="NZ_CM001441.1"/>
</dbReference>
<accession>H5XTG5</accession>
<dbReference type="NCBIfam" id="TIGR02951">
    <property type="entry name" value="DMSO_dmsB"/>
    <property type="match status" value="1"/>
</dbReference>
<dbReference type="InterPro" id="IPR050954">
    <property type="entry name" value="ET_IronSulfur_Cluster-Binding"/>
</dbReference>
<evidence type="ECO:0000256" key="8">
    <source>
        <dbReference type="ARBA" id="ARBA00023004"/>
    </source>
</evidence>
<evidence type="ECO:0000256" key="1">
    <source>
        <dbReference type="ARBA" id="ARBA00001966"/>
    </source>
</evidence>
<dbReference type="STRING" id="768710.DesyoDRAFT_1407"/>
<dbReference type="Gene3D" id="3.30.70.20">
    <property type="match status" value="2"/>
</dbReference>
<dbReference type="EMBL" id="CM001441">
    <property type="protein sequence ID" value="EHQ88564.1"/>
    <property type="molecule type" value="Genomic_DNA"/>
</dbReference>
<dbReference type="InterPro" id="IPR014297">
    <property type="entry name" value="DMSO_DmsB"/>
</dbReference>
<dbReference type="SUPFAM" id="SSF54862">
    <property type="entry name" value="4Fe-4S ferredoxins"/>
    <property type="match status" value="1"/>
</dbReference>
<dbReference type="PROSITE" id="PS00198">
    <property type="entry name" value="4FE4S_FER_1"/>
    <property type="match status" value="1"/>
</dbReference>
<proteinExistence type="predicted"/>
<feature type="domain" description="4Fe-4S ferredoxin-type" evidence="10">
    <location>
        <begin position="91"/>
        <end position="120"/>
    </location>
</feature>
<keyword evidence="8" id="KW-0408">Iron</keyword>